<keyword evidence="2" id="KW-0411">Iron-sulfur</keyword>
<dbReference type="RefSeq" id="WP_217777227.1">
    <property type="nucleotide sequence ID" value="NZ_JAHRWL010000001.1"/>
</dbReference>
<dbReference type="SFLD" id="SFLDS00029">
    <property type="entry name" value="Radical_SAM"/>
    <property type="match status" value="1"/>
</dbReference>
<dbReference type="NCBIfam" id="TIGR00539">
    <property type="entry name" value="hemN_rel"/>
    <property type="match status" value="1"/>
</dbReference>
<sequence length="395" mass="44513">MPLQSWWRAVLRDDWREGGFGLYVHWPFCEAKCPYCDFNSHVQNVPDQKPWADALVGELRRYAEQVPDRVLNSIFFGGGTPSLMSAETVDAVLSASRTVWRWANDIEITLEANPRSVEIARFSDYADAGVNRISLGVQSLVPRDLKRLGRLHDVEAAKEAYSVARKAFDRVSFDLIYARQDQTLDEWETELGEALSLAVDHLSLYQLTIEPGTAFWARAKAGGLPGLPDEDLSADFYDMTVDMCRAHGFSAYEVSNFARPGAESRHNLIYWRNGDYVGIGPGAHGRITVGEHRFATVAARMPNDWLARAATGRTEVERSLLSMKERSTEYIMMGLRLSEGVNVDRARRMHPEALTDEKLVFFEDQGLIERSGQCVRATQRGRLLLNRLVAELAPD</sequence>
<comment type="caution">
    <text evidence="4">The sequence shown here is derived from an EMBL/GenBank/DDBJ whole genome shotgun (WGS) entry which is preliminary data.</text>
</comment>
<dbReference type="SFLD" id="SFLDF00288">
    <property type="entry name" value="HemN-like__clustered_with_nucl"/>
    <property type="match status" value="1"/>
</dbReference>
<dbReference type="EMBL" id="JAHRWL010000001">
    <property type="protein sequence ID" value="MBV2359416.1"/>
    <property type="molecule type" value="Genomic_DNA"/>
</dbReference>
<feature type="domain" description="Radical SAM core" evidence="3">
    <location>
        <begin position="14"/>
        <end position="250"/>
    </location>
</feature>
<evidence type="ECO:0000256" key="1">
    <source>
        <dbReference type="ARBA" id="ARBA00006100"/>
    </source>
</evidence>
<keyword evidence="2" id="KW-0143">Chaperone</keyword>
<protein>
    <recommendedName>
        <fullName evidence="2">Heme chaperone HemW</fullName>
    </recommendedName>
</protein>
<accession>A0ABS6N5Y8</accession>
<dbReference type="InterPro" id="IPR010723">
    <property type="entry name" value="HemN_C"/>
</dbReference>
<evidence type="ECO:0000313" key="4">
    <source>
        <dbReference type="EMBL" id="MBV2359416.1"/>
    </source>
</evidence>
<keyword evidence="2" id="KW-0408">Iron</keyword>
<keyword evidence="2" id="KW-0004">4Fe-4S</keyword>
<evidence type="ECO:0000256" key="2">
    <source>
        <dbReference type="RuleBase" id="RU364116"/>
    </source>
</evidence>
<dbReference type="InterPro" id="IPR004559">
    <property type="entry name" value="HemW-like"/>
</dbReference>
<dbReference type="InterPro" id="IPR034505">
    <property type="entry name" value="Coproporphyrinogen-III_oxidase"/>
</dbReference>
<dbReference type="InterPro" id="IPR007197">
    <property type="entry name" value="rSAM"/>
</dbReference>
<comment type="function">
    <text evidence="2">Probably acts as a heme chaperone, transferring heme to an unknown acceptor. Binds one molecule of heme per monomer, possibly covalently. Binds 1 [4Fe-4S] cluster. The cluster is coordinated with 3 cysteines and an exchangeable S-adenosyl-L-methionine.</text>
</comment>
<reference evidence="4" key="1">
    <citation type="submission" date="2021-06" db="EMBL/GenBank/DDBJ databases">
        <title>Thalassococcus sp. CAU 1522 isolated from sea sand, Republic of Korea.</title>
        <authorList>
            <person name="Kim W."/>
        </authorList>
    </citation>
    <scope>NUCLEOTIDE SEQUENCE</scope>
    <source>
        <strain evidence="4">CAU 1522</strain>
    </source>
</reference>
<dbReference type="PANTHER" id="PTHR13932">
    <property type="entry name" value="COPROPORPHYRINIGEN III OXIDASE"/>
    <property type="match status" value="1"/>
</dbReference>
<evidence type="ECO:0000313" key="5">
    <source>
        <dbReference type="Proteomes" id="UP001166293"/>
    </source>
</evidence>
<keyword evidence="2" id="KW-0349">Heme</keyword>
<dbReference type="InterPro" id="IPR006638">
    <property type="entry name" value="Elp3/MiaA/NifB-like_rSAM"/>
</dbReference>
<keyword evidence="5" id="KW-1185">Reference proteome</keyword>
<evidence type="ECO:0000259" key="3">
    <source>
        <dbReference type="PROSITE" id="PS51918"/>
    </source>
</evidence>
<keyword evidence="2" id="KW-0949">S-adenosyl-L-methionine</keyword>
<dbReference type="Pfam" id="PF06969">
    <property type="entry name" value="HemN_C"/>
    <property type="match status" value="1"/>
</dbReference>
<gene>
    <name evidence="4" type="primary">hemW</name>
    <name evidence="4" type="ORF">KUH32_06500</name>
</gene>
<dbReference type="SFLD" id="SFLDF00562">
    <property type="entry name" value="HemN-like__clustered_with_heat"/>
    <property type="match status" value="1"/>
</dbReference>
<comment type="similarity">
    <text evidence="1">Belongs to the anaerobic coproporphyrinogen-III oxidase family. HemW subfamily.</text>
</comment>
<organism evidence="4 5">
    <name type="scientific">Thalassococcus arenae</name>
    <dbReference type="NCBI Taxonomy" id="2851652"/>
    <lineage>
        <taxon>Bacteria</taxon>
        <taxon>Pseudomonadati</taxon>
        <taxon>Pseudomonadota</taxon>
        <taxon>Alphaproteobacteria</taxon>
        <taxon>Rhodobacterales</taxon>
        <taxon>Roseobacteraceae</taxon>
        <taxon>Thalassococcus</taxon>
    </lineage>
</organism>
<dbReference type="SFLD" id="SFLDG01065">
    <property type="entry name" value="anaerobic_coproporphyrinogen-I"/>
    <property type="match status" value="1"/>
</dbReference>
<proteinExistence type="inferred from homology"/>
<dbReference type="PANTHER" id="PTHR13932:SF5">
    <property type="entry name" value="RADICAL S-ADENOSYL METHIONINE DOMAIN-CONTAINING PROTEIN 1, MITOCHONDRIAL"/>
    <property type="match status" value="1"/>
</dbReference>
<comment type="subcellular location">
    <subcellularLocation>
        <location evidence="2">Cytoplasm</location>
    </subcellularLocation>
</comment>
<dbReference type="PROSITE" id="PS51918">
    <property type="entry name" value="RADICAL_SAM"/>
    <property type="match status" value="1"/>
</dbReference>
<dbReference type="CDD" id="cd01335">
    <property type="entry name" value="Radical_SAM"/>
    <property type="match status" value="1"/>
</dbReference>
<keyword evidence="2" id="KW-0479">Metal-binding</keyword>
<dbReference type="Proteomes" id="UP001166293">
    <property type="component" value="Unassembled WGS sequence"/>
</dbReference>
<dbReference type="SMART" id="SM00729">
    <property type="entry name" value="Elp3"/>
    <property type="match status" value="1"/>
</dbReference>
<dbReference type="Pfam" id="PF04055">
    <property type="entry name" value="Radical_SAM"/>
    <property type="match status" value="1"/>
</dbReference>
<keyword evidence="2" id="KW-0963">Cytoplasm</keyword>
<name>A0ABS6N5Y8_9RHOB</name>